<sequence length="349" mass="39117">MDILFYLIHLFTETRNLLEALIQMKNVAILIPNEAVLCSIVDARTMFTGANDFLEAMGRKPLFDVKMVGLSKDVKFHNGTFSVHPDELLANSGKMDLIIIPAIGGDLAATVSANKAFIPWIEEQYANGAEVASLCVGAFLLASTGLLNGKECSSHWKTAPEFREMFPEVTLVDGRIVTEQQGLYSSGGATSYWSLLLHLVEKHAGRDVAIMASKIYALEIDRKSQSPFVMFNGQKKHEDNPIKKAQEYIENNVTEKISVEELSSMYAIGRRHFERRFKKATNNTPVEYIQRVKIEAAKKHFETTGKNVNEVMYDVGYSDAKAFRSVFKKITGLSPIDYRTRYNKEAAVV</sequence>
<evidence type="ECO:0000256" key="2">
    <source>
        <dbReference type="ARBA" id="ARBA00023163"/>
    </source>
</evidence>
<evidence type="ECO:0000259" key="3">
    <source>
        <dbReference type="PROSITE" id="PS01124"/>
    </source>
</evidence>
<dbReference type="Pfam" id="PF12833">
    <property type="entry name" value="HTH_18"/>
    <property type="match status" value="1"/>
</dbReference>
<dbReference type="Proteomes" id="UP000199532">
    <property type="component" value="Unassembled WGS sequence"/>
</dbReference>
<reference evidence="4 5" key="1">
    <citation type="submission" date="2016-10" db="EMBL/GenBank/DDBJ databases">
        <authorList>
            <person name="de Groot N.N."/>
        </authorList>
    </citation>
    <scope>NUCLEOTIDE SEQUENCE [LARGE SCALE GENOMIC DNA]</scope>
    <source>
        <strain evidence="4 5">DSM 19938</strain>
    </source>
</reference>
<dbReference type="InterPro" id="IPR029062">
    <property type="entry name" value="Class_I_gatase-like"/>
</dbReference>
<dbReference type="CDD" id="cd03138">
    <property type="entry name" value="GATase1_AraC_2"/>
    <property type="match status" value="1"/>
</dbReference>
<accession>A0A1H6QHW8</accession>
<dbReference type="InterPro" id="IPR002818">
    <property type="entry name" value="DJ-1/PfpI"/>
</dbReference>
<feature type="domain" description="HTH araC/xylS-type" evidence="3">
    <location>
        <begin position="243"/>
        <end position="341"/>
    </location>
</feature>
<evidence type="ECO:0000313" key="4">
    <source>
        <dbReference type="EMBL" id="SEI43339.1"/>
    </source>
</evidence>
<evidence type="ECO:0000256" key="1">
    <source>
        <dbReference type="ARBA" id="ARBA00023015"/>
    </source>
</evidence>
<dbReference type="Gene3D" id="1.10.10.60">
    <property type="entry name" value="Homeodomain-like"/>
    <property type="match status" value="2"/>
</dbReference>
<dbReference type="InterPro" id="IPR052158">
    <property type="entry name" value="INH-QAR"/>
</dbReference>
<dbReference type="SUPFAM" id="SSF52317">
    <property type="entry name" value="Class I glutamine amidotransferase-like"/>
    <property type="match status" value="1"/>
</dbReference>
<dbReference type="SMART" id="SM00342">
    <property type="entry name" value="HTH_ARAC"/>
    <property type="match status" value="1"/>
</dbReference>
<dbReference type="GO" id="GO:0003700">
    <property type="term" value="F:DNA-binding transcription factor activity"/>
    <property type="evidence" value="ECO:0007669"/>
    <property type="project" value="InterPro"/>
</dbReference>
<dbReference type="InterPro" id="IPR009057">
    <property type="entry name" value="Homeodomain-like_sf"/>
</dbReference>
<evidence type="ECO:0000313" key="5">
    <source>
        <dbReference type="Proteomes" id="UP000199532"/>
    </source>
</evidence>
<proteinExistence type="predicted"/>
<keyword evidence="2" id="KW-0804">Transcription</keyword>
<dbReference type="PANTHER" id="PTHR43130:SF11">
    <property type="entry name" value="TRANSCRIPTIONAL REGULATORY PROTEIN"/>
    <property type="match status" value="1"/>
</dbReference>
<organism evidence="4 5">
    <name type="scientific">Dyadobacter koreensis</name>
    <dbReference type="NCBI Taxonomy" id="408657"/>
    <lineage>
        <taxon>Bacteria</taxon>
        <taxon>Pseudomonadati</taxon>
        <taxon>Bacteroidota</taxon>
        <taxon>Cytophagia</taxon>
        <taxon>Cytophagales</taxon>
        <taxon>Spirosomataceae</taxon>
        <taxon>Dyadobacter</taxon>
    </lineage>
</organism>
<name>A0A1H6QHW8_9BACT</name>
<dbReference type="STRING" id="408657.SAMN04487995_0686"/>
<gene>
    <name evidence="4" type="ORF">SAMN04487995_0686</name>
</gene>
<dbReference type="EMBL" id="FNXY01000001">
    <property type="protein sequence ID" value="SEI43339.1"/>
    <property type="molecule type" value="Genomic_DNA"/>
</dbReference>
<dbReference type="InterPro" id="IPR018060">
    <property type="entry name" value="HTH_AraC"/>
</dbReference>
<dbReference type="PROSITE" id="PS01124">
    <property type="entry name" value="HTH_ARAC_FAMILY_2"/>
    <property type="match status" value="1"/>
</dbReference>
<keyword evidence="5" id="KW-1185">Reference proteome</keyword>
<dbReference type="Gene3D" id="3.40.50.880">
    <property type="match status" value="1"/>
</dbReference>
<dbReference type="AlphaFoldDB" id="A0A1H6QHW8"/>
<dbReference type="Pfam" id="PF01965">
    <property type="entry name" value="DJ-1_PfpI"/>
    <property type="match status" value="1"/>
</dbReference>
<keyword evidence="1" id="KW-0805">Transcription regulation</keyword>
<protein>
    <submittedName>
        <fullName evidence="4">Transcriptional regulator, AraC family with amidase-like domain</fullName>
    </submittedName>
</protein>
<dbReference type="SUPFAM" id="SSF46689">
    <property type="entry name" value="Homeodomain-like"/>
    <property type="match status" value="2"/>
</dbReference>
<dbReference type="PANTHER" id="PTHR43130">
    <property type="entry name" value="ARAC-FAMILY TRANSCRIPTIONAL REGULATOR"/>
    <property type="match status" value="1"/>
</dbReference>
<dbReference type="GO" id="GO:0043565">
    <property type="term" value="F:sequence-specific DNA binding"/>
    <property type="evidence" value="ECO:0007669"/>
    <property type="project" value="InterPro"/>
</dbReference>